<dbReference type="Proteomes" id="UP000859505">
    <property type="component" value="Unassembled WGS sequence"/>
</dbReference>
<dbReference type="GeneID" id="4490331"/>
<dbReference type="RefSeq" id="WP_011704172.1">
    <property type="nucleotide sequence ID" value="NZ_AP019193.1"/>
</dbReference>
<reference evidence="3 5" key="2">
    <citation type="journal article" date="2018" name="PLoS ONE">
        <title>Phenotypic characterization and whole genome analysis of extended-spectrum beta-lactamase-producing bacteria isolated from dogs in Germany.</title>
        <authorList>
            <person name="Boehmer T."/>
            <person name="Vogler A.J."/>
            <person name="Thomas A."/>
            <person name="Sauer S."/>
            <person name="Hergenroether M."/>
            <person name="Straubinger R.K."/>
            <person name="Birdsell D."/>
            <person name="Keim P."/>
            <person name="Sahl J.W."/>
            <person name="Williamson C.H."/>
            <person name="Riehm J.M."/>
        </authorList>
    </citation>
    <scope>NUCLEOTIDE SEQUENCE [LARGE SCALE GENOMIC DNA]</scope>
    <source>
        <strain evidence="3 5">AFG_SD03_1510_Ahy_093</strain>
    </source>
</reference>
<reference evidence="5" key="3">
    <citation type="submission" date="2018-02" db="EMBL/GenBank/DDBJ databases">
        <title>Phenotypic characterization and whole genome analysis of multidrug-resistant, extended-spectrum beta-lactamase-producing bacteria isolated from dogs in Germany.</title>
        <authorList>
            <person name="Williamson C."/>
        </authorList>
    </citation>
    <scope>NUCLEOTIDE SEQUENCE [LARGE SCALE GENOMIC DNA]</scope>
    <source>
        <strain evidence="5">AFG_SD03_1510_Ahy_093</strain>
    </source>
</reference>
<protein>
    <submittedName>
        <fullName evidence="2">Uncharacterized protein</fullName>
    </submittedName>
</protein>
<dbReference type="AlphaFoldDB" id="A0A081UXL0"/>
<reference evidence="1" key="1">
    <citation type="journal article" date="2018" name="Genome Biol.">
        <title>SKESA: strategic k-mer extension for scrupulous assemblies.</title>
        <authorList>
            <person name="Souvorov A."/>
            <person name="Agarwala R."/>
            <person name="Lipman D.J."/>
        </authorList>
    </citation>
    <scope>NUCLEOTIDE SEQUENCE</scope>
    <source>
        <strain evidence="1">OLC2673_Aeromonas</strain>
    </source>
</reference>
<reference evidence="4" key="7">
    <citation type="submission" date="2023-02" db="EMBL/GenBank/DDBJ databases">
        <title>The sequence of Aeromonas hydrophila K533.</title>
        <authorList>
            <person name="Luo X."/>
        </authorList>
    </citation>
    <scope>NUCLEOTIDE SEQUENCE</scope>
    <source>
        <strain evidence="4">K533</strain>
    </source>
</reference>
<dbReference type="EMBL" id="JACLAN010000004">
    <property type="protein sequence ID" value="MBC8674020.1"/>
    <property type="molecule type" value="Genomic_DNA"/>
</dbReference>
<reference evidence="3" key="4">
    <citation type="submission" date="2018-02" db="EMBL/GenBank/DDBJ databases">
        <authorList>
            <person name="Williamson C."/>
        </authorList>
    </citation>
    <scope>NUCLEOTIDE SEQUENCE</scope>
    <source>
        <strain evidence="3">AFG_SD03_1510_Ahy_093</strain>
    </source>
</reference>
<evidence type="ECO:0000313" key="3">
    <source>
        <dbReference type="EMBL" id="RCF43662.1"/>
    </source>
</evidence>
<accession>A0A081UXL0</accession>
<dbReference type="EMBL" id="PUTQ01000041">
    <property type="protein sequence ID" value="RCF43662.1"/>
    <property type="molecule type" value="Genomic_DNA"/>
</dbReference>
<dbReference type="KEGG" id="ahh:RY45_01045"/>
<gene>
    <name evidence="3" type="ORF">C6C11_21550</name>
    <name evidence="2" type="ORF">H2136_11110</name>
    <name evidence="1" type="ORF">JAJ28_003685</name>
    <name evidence="4" type="ORF">PY771_22855</name>
</gene>
<name>A0A081UXL0_AERHY</name>
<evidence type="ECO:0000313" key="4">
    <source>
        <dbReference type="EMBL" id="WEE26403.1"/>
    </source>
</evidence>
<dbReference type="Proteomes" id="UP001214666">
    <property type="component" value="Chromosome"/>
</dbReference>
<dbReference type="EMBL" id="DACTUL010000037">
    <property type="protein sequence ID" value="HAT6345897.1"/>
    <property type="molecule type" value="Genomic_DNA"/>
</dbReference>
<dbReference type="EMBL" id="CP118942">
    <property type="protein sequence ID" value="WEE26403.1"/>
    <property type="molecule type" value="Genomic_DNA"/>
</dbReference>
<evidence type="ECO:0000313" key="5">
    <source>
        <dbReference type="Proteomes" id="UP000253075"/>
    </source>
</evidence>
<dbReference type="OMA" id="QGKMKFY"/>
<organism evidence="2">
    <name type="scientific">Aeromonas hydrophila</name>
    <dbReference type="NCBI Taxonomy" id="644"/>
    <lineage>
        <taxon>Bacteria</taxon>
        <taxon>Pseudomonadati</taxon>
        <taxon>Pseudomonadota</taxon>
        <taxon>Gammaproteobacteria</taxon>
        <taxon>Aeromonadales</taxon>
        <taxon>Aeromonadaceae</taxon>
        <taxon>Aeromonas</taxon>
    </lineage>
</organism>
<evidence type="ECO:0000313" key="1">
    <source>
        <dbReference type="EMBL" id="HAT6345897.1"/>
    </source>
</evidence>
<dbReference type="KEGG" id="aaj:BOQ57_00615"/>
<proteinExistence type="predicted"/>
<reference evidence="2" key="6">
    <citation type="submission" date="2020-07" db="EMBL/GenBank/DDBJ databases">
        <title>Carbapenem Resistant Aeromonas hydrophila Carrying blacphA7 Isolated from Two Solid Organ Transplant Patients.</title>
        <authorList>
            <person name="Hilt E."/>
            <person name="Fitzwater S.P."/>
            <person name="Ward K."/>
            <person name="De St Maurice A."/>
            <person name="Chandrasekaran S."/>
            <person name="Garner O.B."/>
            <person name="Yang S."/>
        </authorList>
    </citation>
    <scope>NUCLEOTIDE SEQUENCE</scope>
    <source>
        <strain evidence="2">B-1</strain>
    </source>
</reference>
<reference evidence="1" key="5">
    <citation type="submission" date="2020-01" db="EMBL/GenBank/DDBJ databases">
        <authorList>
            <consortium name="NCBI Pathogen Detection Project"/>
        </authorList>
    </citation>
    <scope>NUCLEOTIDE SEQUENCE</scope>
    <source>
        <strain evidence="1">OLC2673_Aeromonas</strain>
    </source>
</reference>
<dbReference type="Proteomes" id="UP000253075">
    <property type="component" value="Unassembled WGS sequence"/>
</dbReference>
<evidence type="ECO:0000313" key="2">
    <source>
        <dbReference type="EMBL" id="MBC8674020.1"/>
    </source>
</evidence>
<sequence>MMPHLIEINSSLLFDEYLQSLGVPQTQLDQEQDIYLQERHLAAVRQIQGELKFYLRASALTRQ</sequence>